<protein>
    <submittedName>
        <fullName evidence="6">Fumarate reductase flavoprotein subunit</fullName>
        <ecNumber evidence="6">1.3.5.4</ecNumber>
    </submittedName>
</protein>
<dbReference type="Pfam" id="PF00890">
    <property type="entry name" value="FAD_binding_2"/>
    <property type="match status" value="1"/>
</dbReference>
<evidence type="ECO:0000313" key="7">
    <source>
        <dbReference type="Proteomes" id="UP000543642"/>
    </source>
</evidence>
<dbReference type="InterPro" id="IPR036188">
    <property type="entry name" value="FAD/NAD-bd_sf"/>
</dbReference>
<reference evidence="6 7" key="1">
    <citation type="submission" date="2020-08" db="EMBL/GenBank/DDBJ databases">
        <title>Genomic Encyclopedia of Type Strains, Phase IV (KMG-IV): sequencing the most valuable type-strain genomes for metagenomic binning, comparative biology and taxonomic classification.</title>
        <authorList>
            <person name="Goeker M."/>
        </authorList>
    </citation>
    <scope>NUCLEOTIDE SEQUENCE [LARGE SCALE GENOMIC DNA]</scope>
    <source>
        <strain evidence="6 7">DSM 106146</strain>
    </source>
</reference>
<dbReference type="GO" id="GO:0033765">
    <property type="term" value="F:steroid dehydrogenase activity, acting on the CH-CH group of donors"/>
    <property type="evidence" value="ECO:0007669"/>
    <property type="project" value="UniProtKB-ARBA"/>
</dbReference>
<dbReference type="AlphaFoldDB" id="A0A7W8M4S8"/>
<dbReference type="Gene3D" id="3.90.700.10">
    <property type="entry name" value="Succinate dehydrogenase/fumarate reductase flavoprotein, catalytic domain"/>
    <property type="match status" value="1"/>
</dbReference>
<dbReference type="InterPro" id="IPR050315">
    <property type="entry name" value="FAD-oxidoreductase_2"/>
</dbReference>
<keyword evidence="4 6" id="KW-0560">Oxidoreductase</keyword>
<organism evidence="6 7">
    <name type="scientific">Catenibacillus scindens</name>
    <dbReference type="NCBI Taxonomy" id="673271"/>
    <lineage>
        <taxon>Bacteria</taxon>
        <taxon>Bacillati</taxon>
        <taxon>Bacillota</taxon>
        <taxon>Clostridia</taxon>
        <taxon>Lachnospirales</taxon>
        <taxon>Lachnospiraceae</taxon>
        <taxon>Catenibacillus</taxon>
    </lineage>
</organism>
<keyword evidence="7" id="KW-1185">Reference proteome</keyword>
<dbReference type="GO" id="GO:0008202">
    <property type="term" value="P:steroid metabolic process"/>
    <property type="evidence" value="ECO:0007669"/>
    <property type="project" value="UniProtKB-ARBA"/>
</dbReference>
<accession>A0A7W8M4S8</accession>
<proteinExistence type="predicted"/>
<dbReference type="Proteomes" id="UP000543642">
    <property type="component" value="Unassembled WGS sequence"/>
</dbReference>
<dbReference type="SUPFAM" id="SSF56425">
    <property type="entry name" value="Succinate dehydrogenase/fumarate reductase flavoprotein, catalytic domain"/>
    <property type="match status" value="1"/>
</dbReference>
<evidence type="ECO:0000256" key="3">
    <source>
        <dbReference type="ARBA" id="ARBA00022827"/>
    </source>
</evidence>
<dbReference type="EC" id="1.3.5.4" evidence="6"/>
<dbReference type="RefSeq" id="WP_183772123.1">
    <property type="nucleotide sequence ID" value="NZ_JACHFW010000003.1"/>
</dbReference>
<evidence type="ECO:0000256" key="4">
    <source>
        <dbReference type="ARBA" id="ARBA00023002"/>
    </source>
</evidence>
<sequence length="467" mass="52100">MNIGDYYLLKARGKGHGAALVCLRAAQKIRRLGGEMIFNSRLEELVKKDGKVTGAIVRQKDGKTYEVCAKAVIVATDGVSDDPKLVEEMSGYKVTDRECSGDGNMYFNHFVNGGMMGEGQKAIWKAGGARCPGLGAGRLMAYPGVVDYVPWQTKNQMFTILEQPYLVVNKDGKRFINEEENQVSFNMGAAMKNQPGRIAFLIFDDATMTRLEEHGTEYSYMIFPAEKIVDGRKQFQEMIHQRHNKHVFACDSIEELAGAAGIHKEHLLKTVERYNQLCDKGHDDDFGKNPEFLQPVRYGKIYALEMCNCTYNIIGGIRINEECQVLTGDGTPIEGLYAAGDCANNAIAWDESIVYTLWGSTLGFSCNCGRFAGESAGDYVKTFAADDMEEYDIPESVLRVEKGYTEGKTVTVIETSKENPDYTIVMIDESYFALRDYDGEKWSDCRTVVRRGENGEFELGDVVGIFV</sequence>
<evidence type="ECO:0000256" key="1">
    <source>
        <dbReference type="ARBA" id="ARBA00001974"/>
    </source>
</evidence>
<name>A0A7W8M4S8_9FIRM</name>
<dbReference type="SUPFAM" id="SSF51905">
    <property type="entry name" value="FAD/NAD(P)-binding domain"/>
    <property type="match status" value="1"/>
</dbReference>
<dbReference type="PANTHER" id="PTHR43400">
    <property type="entry name" value="FUMARATE REDUCTASE"/>
    <property type="match status" value="1"/>
</dbReference>
<comment type="caution">
    <text evidence="6">The sequence shown here is derived from an EMBL/GenBank/DDBJ whole genome shotgun (WGS) entry which is preliminary data.</text>
</comment>
<evidence type="ECO:0000313" key="6">
    <source>
        <dbReference type="EMBL" id="MBB5263887.1"/>
    </source>
</evidence>
<dbReference type="Gene3D" id="3.50.50.60">
    <property type="entry name" value="FAD/NAD(P)-binding domain"/>
    <property type="match status" value="1"/>
</dbReference>
<dbReference type="PANTHER" id="PTHR43400:SF10">
    <property type="entry name" value="3-OXOSTEROID 1-DEHYDROGENASE"/>
    <property type="match status" value="1"/>
</dbReference>
<dbReference type="InterPro" id="IPR027477">
    <property type="entry name" value="Succ_DH/fumarate_Rdtase_cat_sf"/>
</dbReference>
<dbReference type="EMBL" id="JACHFW010000003">
    <property type="protein sequence ID" value="MBB5263887.1"/>
    <property type="molecule type" value="Genomic_DNA"/>
</dbReference>
<gene>
    <name evidence="6" type="ORF">HNP82_000992</name>
</gene>
<evidence type="ECO:0000259" key="5">
    <source>
        <dbReference type="Pfam" id="PF00890"/>
    </source>
</evidence>
<evidence type="ECO:0000256" key="2">
    <source>
        <dbReference type="ARBA" id="ARBA00022630"/>
    </source>
</evidence>
<dbReference type="InterPro" id="IPR003953">
    <property type="entry name" value="FAD-dep_OxRdtase_2_FAD-bd"/>
</dbReference>
<comment type="cofactor">
    <cofactor evidence="1">
        <name>FAD</name>
        <dbReference type="ChEBI" id="CHEBI:57692"/>
    </cofactor>
</comment>
<keyword evidence="2" id="KW-0285">Flavoprotein</keyword>
<keyword evidence="3" id="KW-0274">FAD</keyword>
<feature type="domain" description="FAD-dependent oxidoreductase 2 FAD-binding" evidence="5">
    <location>
        <begin position="21"/>
        <end position="344"/>
    </location>
</feature>